<dbReference type="AlphaFoldDB" id="A0A1I2I6L3"/>
<keyword evidence="1" id="KW-1133">Transmembrane helix</keyword>
<protein>
    <submittedName>
        <fullName evidence="2">Uncharacterized protein</fullName>
    </submittedName>
</protein>
<evidence type="ECO:0000313" key="2">
    <source>
        <dbReference type="EMBL" id="SFF37942.1"/>
    </source>
</evidence>
<keyword evidence="1" id="KW-0472">Membrane</keyword>
<keyword evidence="3" id="KW-1185">Reference proteome</keyword>
<evidence type="ECO:0000313" key="3">
    <source>
        <dbReference type="Proteomes" id="UP000183410"/>
    </source>
</evidence>
<feature type="transmembrane region" description="Helical" evidence="1">
    <location>
        <begin position="110"/>
        <end position="132"/>
    </location>
</feature>
<name>A0A1I2I6L3_9BACL</name>
<gene>
    <name evidence="2" type="ORF">SAMN04487969_13131</name>
</gene>
<keyword evidence="1" id="KW-0812">Transmembrane</keyword>
<accession>A0A1I2I6L3</accession>
<sequence length="144" mass="16453">MPMVLNRKAMSSVGPGMSGKNMSRTARAAVTAVMVTAALISRRPLCPPASFSIYNNDGDEQNTCNKQHLHREPSCMFMLHLFIGLARYPLRITGFSCAQNTGLYMDYRFYFWKVAFPLGLFCFPFVWEMIAVRIRIAEKIRFQL</sequence>
<dbReference type="Proteomes" id="UP000183410">
    <property type="component" value="Unassembled WGS sequence"/>
</dbReference>
<reference evidence="3" key="1">
    <citation type="submission" date="2016-10" db="EMBL/GenBank/DDBJ databases">
        <authorList>
            <person name="Varghese N."/>
            <person name="Submissions S."/>
        </authorList>
    </citation>
    <scope>NUCLEOTIDE SEQUENCE [LARGE SCALE GENOMIC DNA]</scope>
    <source>
        <strain evidence="3">CGMCC 1.10223</strain>
    </source>
</reference>
<proteinExistence type="predicted"/>
<organism evidence="2 3">
    <name type="scientific">Paenibacillus algorifonticola</name>
    <dbReference type="NCBI Taxonomy" id="684063"/>
    <lineage>
        <taxon>Bacteria</taxon>
        <taxon>Bacillati</taxon>
        <taxon>Bacillota</taxon>
        <taxon>Bacilli</taxon>
        <taxon>Bacillales</taxon>
        <taxon>Paenibacillaceae</taxon>
        <taxon>Paenibacillus</taxon>
    </lineage>
</organism>
<evidence type="ECO:0000256" key="1">
    <source>
        <dbReference type="SAM" id="Phobius"/>
    </source>
</evidence>
<dbReference type="EMBL" id="FONN01000031">
    <property type="protein sequence ID" value="SFF37942.1"/>
    <property type="molecule type" value="Genomic_DNA"/>
</dbReference>